<keyword evidence="8" id="KW-0408">Iron</keyword>
<evidence type="ECO:0000256" key="11">
    <source>
        <dbReference type="SAM" id="SignalP"/>
    </source>
</evidence>
<dbReference type="Pfam" id="PF13640">
    <property type="entry name" value="2OG-FeII_Oxy_3"/>
    <property type="match status" value="1"/>
</dbReference>
<dbReference type="RefSeq" id="XP_001701720.2">
    <property type="nucleotide sequence ID" value="XM_001701668.2"/>
</dbReference>
<evidence type="ECO:0000256" key="1">
    <source>
        <dbReference type="ARBA" id="ARBA00001961"/>
    </source>
</evidence>
<dbReference type="GO" id="GO:0004656">
    <property type="term" value="F:procollagen-proline 4-dioxygenase activity"/>
    <property type="evidence" value="ECO:0000318"/>
    <property type="project" value="GO_Central"/>
</dbReference>
<evidence type="ECO:0000256" key="10">
    <source>
        <dbReference type="ARBA" id="ARBA00049169"/>
    </source>
</evidence>
<keyword evidence="11" id="KW-0732">Signal</keyword>
<dbReference type="SMART" id="SM00254">
    <property type="entry name" value="ShKT"/>
    <property type="match status" value="1"/>
</dbReference>
<proteinExistence type="predicted"/>
<keyword evidence="3" id="KW-0812">Transmembrane</keyword>
<dbReference type="PaxDb" id="3055-EDP06695"/>
<evidence type="ECO:0000313" key="14">
    <source>
        <dbReference type="Proteomes" id="UP000006906"/>
    </source>
</evidence>
<evidence type="ECO:0000256" key="5">
    <source>
        <dbReference type="ARBA" id="ARBA00022964"/>
    </source>
</evidence>
<dbReference type="InterPro" id="IPR006620">
    <property type="entry name" value="Pro_4_hyd_alph"/>
</dbReference>
<keyword evidence="6" id="KW-1133">Transmembrane helix</keyword>
<dbReference type="GO" id="GO:0005789">
    <property type="term" value="C:endoplasmic reticulum membrane"/>
    <property type="evidence" value="ECO:0007669"/>
    <property type="project" value="UniProtKB-SubCell"/>
</dbReference>
<protein>
    <recommendedName>
        <fullName evidence="12">Fe2OG dioxygenase domain-containing protein</fullName>
    </recommendedName>
</protein>
<dbReference type="GO" id="GO:0005783">
    <property type="term" value="C:endoplasmic reticulum"/>
    <property type="evidence" value="ECO:0000318"/>
    <property type="project" value="GO_Central"/>
</dbReference>
<evidence type="ECO:0000256" key="8">
    <source>
        <dbReference type="ARBA" id="ARBA00023004"/>
    </source>
</evidence>
<accession>A0A2K3E0V9</accession>
<comment type="cofactor">
    <cofactor evidence="1">
        <name>L-ascorbate</name>
        <dbReference type="ChEBI" id="CHEBI:38290"/>
    </cofactor>
</comment>
<dbReference type="Gramene" id="PNW86387">
    <property type="protein sequence ID" value="PNW86387"/>
    <property type="gene ID" value="CHLRE_02g084400v5"/>
</dbReference>
<name>A0A2K3E0V9_CHLRE</name>
<comment type="catalytic activity">
    <reaction evidence="10">
        <text>L-prolyl-[collagen] + 2-oxoglutarate + O2 = trans-4-hydroxy-L-prolyl-[collagen] + succinate + CO2</text>
        <dbReference type="Rhea" id="RHEA:18945"/>
        <dbReference type="Rhea" id="RHEA-COMP:11676"/>
        <dbReference type="Rhea" id="RHEA-COMP:11680"/>
        <dbReference type="ChEBI" id="CHEBI:15379"/>
        <dbReference type="ChEBI" id="CHEBI:16526"/>
        <dbReference type="ChEBI" id="CHEBI:16810"/>
        <dbReference type="ChEBI" id="CHEBI:30031"/>
        <dbReference type="ChEBI" id="CHEBI:50342"/>
        <dbReference type="ChEBI" id="CHEBI:61965"/>
        <dbReference type="EC" id="1.14.11.2"/>
    </reaction>
</comment>
<comment type="subcellular location">
    <subcellularLocation>
        <location evidence="2">Endoplasmic reticulum membrane</location>
        <topology evidence="2">Single-pass type II membrane protein</topology>
    </subcellularLocation>
</comment>
<dbReference type="ExpressionAtlas" id="A0A2K3E0V9">
    <property type="expression patterns" value="baseline"/>
</dbReference>
<keyword evidence="4" id="KW-0479">Metal-binding</keyword>
<dbReference type="OrthoDB" id="420380at2759"/>
<dbReference type="SMART" id="SM00702">
    <property type="entry name" value="P4Hc"/>
    <property type="match status" value="1"/>
</dbReference>
<dbReference type="InterPro" id="IPR044862">
    <property type="entry name" value="Pro_4_hyd_alph_FE2OG_OXY"/>
</dbReference>
<dbReference type="PROSITE" id="PS51471">
    <property type="entry name" value="FE2OG_OXY"/>
    <property type="match status" value="1"/>
</dbReference>
<dbReference type="PANTHER" id="PTHR10869:SF238">
    <property type="entry name" value="PROLYL 4-HYDROXYLASE 6-RELATED"/>
    <property type="match status" value="1"/>
</dbReference>
<evidence type="ECO:0000256" key="2">
    <source>
        <dbReference type="ARBA" id="ARBA00004648"/>
    </source>
</evidence>
<dbReference type="InParanoid" id="A0A2K3E0V9"/>
<dbReference type="Proteomes" id="UP000006906">
    <property type="component" value="Chromosome 2"/>
</dbReference>
<dbReference type="KEGG" id="cre:CHLRE_02g084400v5"/>
<evidence type="ECO:0000256" key="6">
    <source>
        <dbReference type="ARBA" id="ARBA00022989"/>
    </source>
</evidence>
<feature type="signal peptide" evidence="11">
    <location>
        <begin position="1"/>
        <end position="21"/>
    </location>
</feature>
<dbReference type="Gene3D" id="2.60.120.620">
    <property type="entry name" value="q2cbj1_9rhob like domain"/>
    <property type="match status" value="1"/>
</dbReference>
<dbReference type="GO" id="GO:0005506">
    <property type="term" value="F:iron ion binding"/>
    <property type="evidence" value="ECO:0007669"/>
    <property type="project" value="InterPro"/>
</dbReference>
<feature type="chain" id="PRO_5014332914" description="Fe2OG dioxygenase domain-containing protein" evidence="11">
    <location>
        <begin position="22"/>
        <end position="376"/>
    </location>
</feature>
<keyword evidence="14" id="KW-1185">Reference proteome</keyword>
<evidence type="ECO:0000313" key="13">
    <source>
        <dbReference type="EMBL" id="PNW86387.1"/>
    </source>
</evidence>
<keyword evidence="5" id="KW-0223">Dioxygenase</keyword>
<sequence>MRFVALVAAALLLQAAFPTSAAKEADGSWGGLPERLLDSAMVMHHEADKQFEEDATPWVQQVGLHPRAYYFHNFLTKAERGHLVKLAAPKLKRSTVVGNDGEGVVDNIRTSYGMFIRRLQDPVVARIEKRISLWTHLPVEHQEDIQVLRYAHGQTYGAHYDSGDKSNEPGPKWRLATFLMYLSDVEEGGETAFPHNSVWADPSIPEKVGDKFSDCAKGNVAAKPKAGDAVLFYSFYPNMTMDPAAMHTGCPVIKGVKWAAPVWMHDIPFRPSEISGMVQRIPDNEPDAGTCTDLHPRCVEWAAAGECEHNKGFMMGGPDNLGTCRKTCKACEQCSSGDMDCINSNRVRGGYWKYDKDELEWLGAGSLWKADMSPEL</sequence>
<dbReference type="EMBL" id="CM008963">
    <property type="protein sequence ID" value="PNW86387.1"/>
    <property type="molecule type" value="Genomic_DNA"/>
</dbReference>
<dbReference type="AlphaFoldDB" id="A0A2K3E0V9"/>
<dbReference type="GO" id="GO:0031418">
    <property type="term" value="F:L-ascorbic acid binding"/>
    <property type="evidence" value="ECO:0007669"/>
    <property type="project" value="InterPro"/>
</dbReference>
<evidence type="ECO:0000259" key="12">
    <source>
        <dbReference type="PROSITE" id="PS51471"/>
    </source>
</evidence>
<dbReference type="GeneID" id="5727362"/>
<dbReference type="InterPro" id="IPR003582">
    <property type="entry name" value="ShKT_dom"/>
</dbReference>
<evidence type="ECO:0000256" key="7">
    <source>
        <dbReference type="ARBA" id="ARBA00023002"/>
    </source>
</evidence>
<gene>
    <name evidence="13" type="ORF">CHLRE_02g084400v5</name>
</gene>
<organism evidence="13 14">
    <name type="scientific">Chlamydomonas reinhardtii</name>
    <name type="common">Chlamydomonas smithii</name>
    <dbReference type="NCBI Taxonomy" id="3055"/>
    <lineage>
        <taxon>Eukaryota</taxon>
        <taxon>Viridiplantae</taxon>
        <taxon>Chlorophyta</taxon>
        <taxon>core chlorophytes</taxon>
        <taxon>Chlorophyceae</taxon>
        <taxon>CS clade</taxon>
        <taxon>Chlamydomonadales</taxon>
        <taxon>Chlamydomonadaceae</taxon>
        <taxon>Chlamydomonas</taxon>
    </lineage>
</organism>
<dbReference type="STRING" id="3055.A0A2K3E0V9"/>
<feature type="domain" description="Fe2OG dioxygenase" evidence="12">
    <location>
        <begin position="141"/>
        <end position="266"/>
    </location>
</feature>
<dbReference type="PANTHER" id="PTHR10869">
    <property type="entry name" value="PROLYL 4-HYDROXYLASE ALPHA SUBUNIT"/>
    <property type="match status" value="1"/>
</dbReference>
<keyword evidence="7" id="KW-0560">Oxidoreductase</keyword>
<dbReference type="InterPro" id="IPR045054">
    <property type="entry name" value="P4HA-like"/>
</dbReference>
<keyword evidence="9" id="KW-0472">Membrane</keyword>
<evidence type="ECO:0000256" key="4">
    <source>
        <dbReference type="ARBA" id="ARBA00022723"/>
    </source>
</evidence>
<evidence type="ECO:0000256" key="3">
    <source>
        <dbReference type="ARBA" id="ARBA00022692"/>
    </source>
</evidence>
<dbReference type="InterPro" id="IPR005123">
    <property type="entry name" value="Oxoglu/Fe-dep_dioxygenase_dom"/>
</dbReference>
<reference evidence="13 14" key="1">
    <citation type="journal article" date="2007" name="Science">
        <title>The Chlamydomonas genome reveals the evolution of key animal and plant functions.</title>
        <authorList>
            <person name="Merchant S.S."/>
            <person name="Prochnik S.E."/>
            <person name="Vallon O."/>
            <person name="Harris E.H."/>
            <person name="Karpowicz S.J."/>
            <person name="Witman G.B."/>
            <person name="Terry A."/>
            <person name="Salamov A."/>
            <person name="Fritz-Laylin L.K."/>
            <person name="Marechal-Drouard L."/>
            <person name="Marshall W.F."/>
            <person name="Qu L.H."/>
            <person name="Nelson D.R."/>
            <person name="Sanderfoot A.A."/>
            <person name="Spalding M.H."/>
            <person name="Kapitonov V.V."/>
            <person name="Ren Q."/>
            <person name="Ferris P."/>
            <person name="Lindquist E."/>
            <person name="Shapiro H."/>
            <person name="Lucas S.M."/>
            <person name="Grimwood J."/>
            <person name="Schmutz J."/>
            <person name="Cardol P."/>
            <person name="Cerutti H."/>
            <person name="Chanfreau G."/>
            <person name="Chen C.L."/>
            <person name="Cognat V."/>
            <person name="Croft M.T."/>
            <person name="Dent R."/>
            <person name="Dutcher S."/>
            <person name="Fernandez E."/>
            <person name="Fukuzawa H."/>
            <person name="Gonzalez-Ballester D."/>
            <person name="Gonzalez-Halphen D."/>
            <person name="Hallmann A."/>
            <person name="Hanikenne M."/>
            <person name="Hippler M."/>
            <person name="Inwood W."/>
            <person name="Jabbari K."/>
            <person name="Kalanon M."/>
            <person name="Kuras R."/>
            <person name="Lefebvre P.A."/>
            <person name="Lemaire S.D."/>
            <person name="Lobanov A.V."/>
            <person name="Lohr M."/>
            <person name="Manuell A."/>
            <person name="Meier I."/>
            <person name="Mets L."/>
            <person name="Mittag M."/>
            <person name="Mittelmeier T."/>
            <person name="Moroney J.V."/>
            <person name="Moseley J."/>
            <person name="Napoli C."/>
            <person name="Nedelcu A.M."/>
            <person name="Niyogi K."/>
            <person name="Novoselov S.V."/>
            <person name="Paulsen I.T."/>
            <person name="Pazour G."/>
            <person name="Purton S."/>
            <person name="Ral J.P."/>
            <person name="Riano-Pachon D.M."/>
            <person name="Riekhof W."/>
            <person name="Rymarquis L."/>
            <person name="Schroda M."/>
            <person name="Stern D."/>
            <person name="Umen J."/>
            <person name="Willows R."/>
            <person name="Wilson N."/>
            <person name="Zimmer S.L."/>
            <person name="Allmer J."/>
            <person name="Balk J."/>
            <person name="Bisova K."/>
            <person name="Chen C.J."/>
            <person name="Elias M."/>
            <person name="Gendler K."/>
            <person name="Hauser C."/>
            <person name="Lamb M.R."/>
            <person name="Ledford H."/>
            <person name="Long J.C."/>
            <person name="Minagawa J."/>
            <person name="Page M.D."/>
            <person name="Pan J."/>
            <person name="Pootakham W."/>
            <person name="Roje S."/>
            <person name="Rose A."/>
            <person name="Stahlberg E."/>
            <person name="Terauchi A.M."/>
            <person name="Yang P."/>
            <person name="Ball S."/>
            <person name="Bowler C."/>
            <person name="Dieckmann C.L."/>
            <person name="Gladyshev V.N."/>
            <person name="Green P."/>
            <person name="Jorgensen R."/>
            <person name="Mayfield S."/>
            <person name="Mueller-Roeber B."/>
            <person name="Rajamani S."/>
            <person name="Sayre R.T."/>
            <person name="Brokstein P."/>
            <person name="Dubchak I."/>
            <person name="Goodstein D."/>
            <person name="Hornick L."/>
            <person name="Huang Y.W."/>
            <person name="Jhaveri J."/>
            <person name="Luo Y."/>
            <person name="Martinez D."/>
            <person name="Ngau W.C."/>
            <person name="Otillar B."/>
            <person name="Poliakov A."/>
            <person name="Porter A."/>
            <person name="Szajkowski L."/>
            <person name="Werner G."/>
            <person name="Zhou K."/>
            <person name="Grigoriev I.V."/>
            <person name="Rokhsar D.S."/>
            <person name="Grossman A.R."/>
        </authorList>
    </citation>
    <scope>NUCLEOTIDE SEQUENCE [LARGE SCALE GENOMIC DNA]</scope>
    <source>
        <strain evidence="14">CC-503</strain>
    </source>
</reference>
<evidence type="ECO:0000256" key="9">
    <source>
        <dbReference type="ARBA" id="ARBA00023136"/>
    </source>
</evidence>